<dbReference type="Gene3D" id="2.60.120.380">
    <property type="match status" value="1"/>
</dbReference>
<dbReference type="EMBL" id="JAFNEN010002841">
    <property type="protein sequence ID" value="KAG8172301.1"/>
    <property type="molecule type" value="Genomic_DNA"/>
</dbReference>
<feature type="region of interest" description="Disordered" evidence="2">
    <location>
        <begin position="100"/>
        <end position="127"/>
    </location>
</feature>
<gene>
    <name evidence="4" type="ORF">JTE90_008707</name>
</gene>
<reference evidence="4 5" key="1">
    <citation type="journal article" date="2022" name="Nat. Ecol. Evol.">
        <title>A masculinizing supergene underlies an exaggerated male reproductive morph in a spider.</title>
        <authorList>
            <person name="Hendrickx F."/>
            <person name="De Corte Z."/>
            <person name="Sonet G."/>
            <person name="Van Belleghem S.M."/>
            <person name="Kostlbacher S."/>
            <person name="Vangestel C."/>
        </authorList>
    </citation>
    <scope>NUCLEOTIDE SEQUENCE [LARGE SCALE GENOMIC DNA]</scope>
    <source>
        <strain evidence="4">W744_W776</strain>
    </source>
</reference>
<name>A0AAV6TL61_9ARAC</name>
<protein>
    <recommendedName>
        <fullName evidence="3">Peptidase C2 calpain domain-containing protein</fullName>
    </recommendedName>
</protein>
<dbReference type="SUPFAM" id="SSF49758">
    <property type="entry name" value="Calpain large subunit, middle domain (domain III)"/>
    <property type="match status" value="1"/>
</dbReference>
<dbReference type="Proteomes" id="UP000827092">
    <property type="component" value="Unassembled WGS sequence"/>
</dbReference>
<keyword evidence="5" id="KW-1185">Reference proteome</keyword>
<dbReference type="SMART" id="SM00720">
    <property type="entry name" value="calpain_III"/>
    <property type="match status" value="1"/>
</dbReference>
<evidence type="ECO:0000313" key="4">
    <source>
        <dbReference type="EMBL" id="KAG8172301.1"/>
    </source>
</evidence>
<dbReference type="GO" id="GO:0005737">
    <property type="term" value="C:cytoplasm"/>
    <property type="evidence" value="ECO:0007669"/>
    <property type="project" value="TreeGrafter"/>
</dbReference>
<dbReference type="InterPro" id="IPR033883">
    <property type="entry name" value="C2_III"/>
</dbReference>
<dbReference type="InterPro" id="IPR022683">
    <property type="entry name" value="Calpain_III"/>
</dbReference>
<dbReference type="InterPro" id="IPR036213">
    <property type="entry name" value="Calpain_III_sf"/>
</dbReference>
<dbReference type="InterPro" id="IPR022684">
    <property type="entry name" value="Calpain_cysteine_protease"/>
</dbReference>
<dbReference type="CDD" id="cd00214">
    <property type="entry name" value="Calpain_III"/>
    <property type="match status" value="1"/>
</dbReference>
<evidence type="ECO:0000259" key="3">
    <source>
        <dbReference type="SMART" id="SM00720"/>
    </source>
</evidence>
<dbReference type="Pfam" id="PF01067">
    <property type="entry name" value="Calpain_III"/>
    <property type="match status" value="1"/>
</dbReference>
<proteinExistence type="inferred from homology"/>
<evidence type="ECO:0000313" key="5">
    <source>
        <dbReference type="Proteomes" id="UP000827092"/>
    </source>
</evidence>
<dbReference type="GO" id="GO:0006508">
    <property type="term" value="P:proteolysis"/>
    <property type="evidence" value="ECO:0007669"/>
    <property type="project" value="InterPro"/>
</dbReference>
<feature type="domain" description="Peptidase C2 calpain" evidence="3">
    <location>
        <begin position="1"/>
        <end position="97"/>
    </location>
</feature>
<dbReference type="PANTHER" id="PTHR10183:SF433">
    <property type="entry name" value="CALPAIN-A-RELATED"/>
    <property type="match status" value="1"/>
</dbReference>
<dbReference type="AlphaFoldDB" id="A0AAV6TL61"/>
<organism evidence="4 5">
    <name type="scientific">Oedothorax gibbosus</name>
    <dbReference type="NCBI Taxonomy" id="931172"/>
    <lineage>
        <taxon>Eukaryota</taxon>
        <taxon>Metazoa</taxon>
        <taxon>Ecdysozoa</taxon>
        <taxon>Arthropoda</taxon>
        <taxon>Chelicerata</taxon>
        <taxon>Arachnida</taxon>
        <taxon>Araneae</taxon>
        <taxon>Araneomorphae</taxon>
        <taxon>Entelegynae</taxon>
        <taxon>Araneoidea</taxon>
        <taxon>Linyphiidae</taxon>
        <taxon>Erigoninae</taxon>
        <taxon>Oedothorax</taxon>
    </lineage>
</organism>
<feature type="non-terminal residue" evidence="4">
    <location>
        <position position="127"/>
    </location>
</feature>
<dbReference type="InterPro" id="IPR022682">
    <property type="entry name" value="Calpain_domain_III"/>
</dbReference>
<comment type="similarity">
    <text evidence="1">Belongs to the peptidase C2 family.</text>
</comment>
<dbReference type="PANTHER" id="PTHR10183">
    <property type="entry name" value="CALPAIN"/>
    <property type="match status" value="1"/>
</dbReference>
<accession>A0AAV6TL61</accession>
<comment type="caution">
    <text evidence="4">The sequence shown here is derived from an EMBL/GenBank/DDBJ whole genome shotgun (WGS) entry which is preliminary data.</text>
</comment>
<evidence type="ECO:0000256" key="1">
    <source>
        <dbReference type="ARBA" id="ARBA00007623"/>
    </source>
</evidence>
<sequence length="127" mass="14565">MQKNRRCNRKMGQECLTIGFAVYLLKSPDSMPKPLPKVFFQHNASVARSNTFINLREVSCRFKLPPGTYCVIPSTFEPGEEGDFVLRVFTEKRNVMTEYDEDIGLTKPDEEPKKPIDDMTTYPVPSL</sequence>
<feature type="compositionally biased region" description="Basic and acidic residues" evidence="2">
    <location>
        <begin position="107"/>
        <end position="117"/>
    </location>
</feature>
<evidence type="ECO:0000256" key="2">
    <source>
        <dbReference type="SAM" id="MobiDB-lite"/>
    </source>
</evidence>
<dbReference type="GO" id="GO:0004198">
    <property type="term" value="F:calcium-dependent cysteine-type endopeptidase activity"/>
    <property type="evidence" value="ECO:0007669"/>
    <property type="project" value="InterPro"/>
</dbReference>